<sequence>MQKVLVSSCLVGEKVRYDGGDCLRHGVLDLWQKQGRIVPLCPETIAGLPTPRLPAEIEGGDTAAAMRGKAAVRRKDGEDVTAAFIEGAEIALRECWRHRIKIAVLKEGSPSCGVTCINDGMFTGNKIAGQGITAALLTRHGISVFSEYQLQEAAQRLDELEGRVG</sequence>
<keyword evidence="2" id="KW-1185">Reference proteome</keyword>
<dbReference type="AlphaFoldDB" id="A0A5R9GSK2"/>
<gene>
    <name evidence="1" type="ORF">FEF65_08780</name>
</gene>
<dbReference type="EMBL" id="VBRY01000007">
    <property type="protein sequence ID" value="TLS67032.1"/>
    <property type="molecule type" value="Genomic_DNA"/>
</dbReference>
<dbReference type="Proteomes" id="UP000306585">
    <property type="component" value="Unassembled WGS sequence"/>
</dbReference>
<dbReference type="PANTHER" id="PTHR30087">
    <property type="entry name" value="INNER MEMBRANE PROTEIN"/>
    <property type="match status" value="1"/>
</dbReference>
<name>A0A5R9GSK2_9PROT</name>
<dbReference type="RefSeq" id="WP_138239423.1">
    <property type="nucleotide sequence ID" value="NZ_VBRY01000007.1"/>
</dbReference>
<dbReference type="OrthoDB" id="495783at2"/>
<reference evidence="1 2" key="1">
    <citation type="journal article" date="2019" name="Appl. Environ. Microbiol.">
        <title>Environmental Evidence and Genomic Insight of Iron-oxidizing Bacteria Preference Towards More Corrosion Resistant Stainless Steel at Higher Salinities.</title>
        <authorList>
            <person name="Garrison C.E."/>
            <person name="Price K.A."/>
            <person name="Field E.K."/>
        </authorList>
    </citation>
    <scope>NUCLEOTIDE SEQUENCE [LARGE SCALE GENOMIC DNA]</scope>
    <source>
        <strain evidence="1 2">P3</strain>
    </source>
</reference>
<dbReference type="PANTHER" id="PTHR30087:SF1">
    <property type="entry name" value="HYPOTHETICAL CYTOSOLIC PROTEIN"/>
    <property type="match status" value="1"/>
</dbReference>
<protein>
    <submittedName>
        <fullName evidence="1">DUF523 domain-containing protein</fullName>
    </submittedName>
</protein>
<dbReference type="InterPro" id="IPR007553">
    <property type="entry name" value="2-thiour_desulf"/>
</dbReference>
<comment type="caution">
    <text evidence="1">The sequence shown here is derived from an EMBL/GenBank/DDBJ whole genome shotgun (WGS) entry which is preliminary data.</text>
</comment>
<dbReference type="Pfam" id="PF04463">
    <property type="entry name" value="2-thiour_desulf"/>
    <property type="match status" value="1"/>
</dbReference>
<proteinExistence type="predicted"/>
<accession>A0A5R9GSK2</accession>
<organism evidence="1 2">
    <name type="scientific">Mariprofundus erugo</name>
    <dbReference type="NCBI Taxonomy" id="2528639"/>
    <lineage>
        <taxon>Bacteria</taxon>
        <taxon>Pseudomonadati</taxon>
        <taxon>Pseudomonadota</taxon>
        <taxon>Candidatius Mariprofundia</taxon>
        <taxon>Mariprofundales</taxon>
        <taxon>Mariprofundaceae</taxon>
        <taxon>Mariprofundus</taxon>
    </lineage>
</organism>
<evidence type="ECO:0000313" key="1">
    <source>
        <dbReference type="EMBL" id="TLS67032.1"/>
    </source>
</evidence>
<evidence type="ECO:0000313" key="2">
    <source>
        <dbReference type="Proteomes" id="UP000306585"/>
    </source>
</evidence>